<dbReference type="PANTHER" id="PTHR46211:SF1">
    <property type="entry name" value="GLYCEROPHOSPHODIESTER PHOSPHODIESTERASE, CYTOPLASMIC"/>
    <property type="match status" value="1"/>
</dbReference>
<comment type="caution">
    <text evidence="2">The sequence shown here is derived from an EMBL/GenBank/DDBJ whole genome shotgun (WGS) entry which is preliminary data.</text>
</comment>
<dbReference type="PANTHER" id="PTHR46211">
    <property type="entry name" value="GLYCEROPHOSPHORYL DIESTER PHOSPHODIESTERASE"/>
    <property type="match status" value="1"/>
</dbReference>
<accession>A0AAE3W4N4</accession>
<dbReference type="Pfam" id="PF03009">
    <property type="entry name" value="GDPD"/>
    <property type="match status" value="1"/>
</dbReference>
<protein>
    <submittedName>
        <fullName evidence="2">Glycerophosphoryl diester phosphodiesterase</fullName>
        <ecNumber evidence="2">3.1.4.46</ecNumber>
    </submittedName>
</protein>
<keyword evidence="2" id="KW-0378">Hydrolase</keyword>
<keyword evidence="3" id="KW-1185">Reference proteome</keyword>
<proteinExistence type="predicted"/>
<dbReference type="SUPFAM" id="SSF51695">
    <property type="entry name" value="PLC-like phosphodiesterases"/>
    <property type="match status" value="1"/>
</dbReference>
<dbReference type="GO" id="GO:0008889">
    <property type="term" value="F:glycerophosphodiester phosphodiesterase activity"/>
    <property type="evidence" value="ECO:0007669"/>
    <property type="project" value="UniProtKB-EC"/>
</dbReference>
<name>A0AAE3W4N4_9ACTN</name>
<gene>
    <name evidence="2" type="ORF">J2S42_005884</name>
</gene>
<dbReference type="AlphaFoldDB" id="A0AAE3W4N4"/>
<dbReference type="PROSITE" id="PS51704">
    <property type="entry name" value="GP_PDE"/>
    <property type="match status" value="1"/>
</dbReference>
<evidence type="ECO:0000313" key="3">
    <source>
        <dbReference type="Proteomes" id="UP001240236"/>
    </source>
</evidence>
<dbReference type="EMBL" id="JAUSUZ010000001">
    <property type="protein sequence ID" value="MDQ0369215.1"/>
    <property type="molecule type" value="Genomic_DNA"/>
</dbReference>
<feature type="domain" description="GP-PDE" evidence="1">
    <location>
        <begin position="5"/>
        <end position="242"/>
    </location>
</feature>
<dbReference type="Gene3D" id="3.20.20.190">
    <property type="entry name" value="Phosphatidylinositol (PI) phosphodiesterase"/>
    <property type="match status" value="1"/>
</dbReference>
<sequence length="245" mass="25924">MQNRPLIIAHRGYSAVAPENTIAALVAGVRAGADLLEIDVHVAADGVPVVIHDYTLERTTDGGGRVAEHTSAQLAALDAGSWRAPEFRGEPVPVLSQVLDLVAKERTGLLLEVKPFQTRAQTAAVIAEITARDLAPRVLLQSFDENVLRDARDLAPATLRLGLLRESLDADPVAAARALGCVAYNPGVDALLTAPAVATTLLAAGLRVMVWTTDDETQWRALTELGVTGIITNVPAELHAWQSAG</sequence>
<evidence type="ECO:0000313" key="2">
    <source>
        <dbReference type="EMBL" id="MDQ0369215.1"/>
    </source>
</evidence>
<dbReference type="InterPro" id="IPR030395">
    <property type="entry name" value="GP_PDE_dom"/>
</dbReference>
<dbReference type="RefSeq" id="WP_307244290.1">
    <property type="nucleotide sequence ID" value="NZ_JAUSUZ010000001.1"/>
</dbReference>
<dbReference type="Proteomes" id="UP001240236">
    <property type="component" value="Unassembled WGS sequence"/>
</dbReference>
<evidence type="ECO:0000259" key="1">
    <source>
        <dbReference type="PROSITE" id="PS51704"/>
    </source>
</evidence>
<dbReference type="GO" id="GO:0006629">
    <property type="term" value="P:lipid metabolic process"/>
    <property type="evidence" value="ECO:0007669"/>
    <property type="project" value="InterPro"/>
</dbReference>
<organism evidence="2 3">
    <name type="scientific">Catenuloplanes indicus</name>
    <dbReference type="NCBI Taxonomy" id="137267"/>
    <lineage>
        <taxon>Bacteria</taxon>
        <taxon>Bacillati</taxon>
        <taxon>Actinomycetota</taxon>
        <taxon>Actinomycetes</taxon>
        <taxon>Micromonosporales</taxon>
        <taxon>Micromonosporaceae</taxon>
        <taxon>Catenuloplanes</taxon>
    </lineage>
</organism>
<reference evidence="2 3" key="1">
    <citation type="submission" date="2023-07" db="EMBL/GenBank/DDBJ databases">
        <title>Sequencing the genomes of 1000 actinobacteria strains.</title>
        <authorList>
            <person name="Klenk H.-P."/>
        </authorList>
    </citation>
    <scope>NUCLEOTIDE SEQUENCE [LARGE SCALE GENOMIC DNA]</scope>
    <source>
        <strain evidence="2 3">DSM 44709</strain>
    </source>
</reference>
<dbReference type="InterPro" id="IPR017946">
    <property type="entry name" value="PLC-like_Pdiesterase_TIM-brl"/>
</dbReference>
<dbReference type="EC" id="3.1.4.46" evidence="2"/>